<dbReference type="AlphaFoldDB" id="A0AAE0PL05"/>
<keyword evidence="1" id="KW-1133">Transmembrane helix</keyword>
<keyword evidence="1" id="KW-0472">Membrane</keyword>
<dbReference type="EMBL" id="JAUTDP010000002">
    <property type="protein sequence ID" value="KAK3401809.1"/>
    <property type="molecule type" value="Genomic_DNA"/>
</dbReference>
<evidence type="ECO:0000313" key="3">
    <source>
        <dbReference type="Proteomes" id="UP001281003"/>
    </source>
</evidence>
<gene>
    <name evidence="2" type="ORF">B0T20DRAFT_123504</name>
</gene>
<keyword evidence="1" id="KW-0812">Transmembrane</keyword>
<keyword evidence="3" id="KW-1185">Reference proteome</keyword>
<reference evidence="2" key="1">
    <citation type="journal article" date="2023" name="Mol. Phylogenet. Evol.">
        <title>Genome-scale phylogeny and comparative genomics of the fungal order Sordariales.</title>
        <authorList>
            <person name="Hensen N."/>
            <person name="Bonometti L."/>
            <person name="Westerberg I."/>
            <person name="Brannstrom I.O."/>
            <person name="Guillou S."/>
            <person name="Cros-Aarteil S."/>
            <person name="Calhoun S."/>
            <person name="Haridas S."/>
            <person name="Kuo A."/>
            <person name="Mondo S."/>
            <person name="Pangilinan J."/>
            <person name="Riley R."/>
            <person name="LaButti K."/>
            <person name="Andreopoulos B."/>
            <person name="Lipzen A."/>
            <person name="Chen C."/>
            <person name="Yan M."/>
            <person name="Daum C."/>
            <person name="Ng V."/>
            <person name="Clum A."/>
            <person name="Steindorff A."/>
            <person name="Ohm R.A."/>
            <person name="Martin F."/>
            <person name="Silar P."/>
            <person name="Natvig D.O."/>
            <person name="Lalanne C."/>
            <person name="Gautier V."/>
            <person name="Ament-Velasquez S.L."/>
            <person name="Kruys A."/>
            <person name="Hutchinson M.I."/>
            <person name="Powell A.J."/>
            <person name="Barry K."/>
            <person name="Miller A.N."/>
            <person name="Grigoriev I.V."/>
            <person name="Debuchy R."/>
            <person name="Gladieux P."/>
            <person name="Hiltunen Thoren M."/>
            <person name="Johannesson H."/>
        </authorList>
    </citation>
    <scope>NUCLEOTIDE SEQUENCE</scope>
    <source>
        <strain evidence="2">FGSC 1904</strain>
    </source>
</reference>
<feature type="transmembrane region" description="Helical" evidence="1">
    <location>
        <begin position="164"/>
        <end position="186"/>
    </location>
</feature>
<dbReference type="Proteomes" id="UP001281003">
    <property type="component" value="Unassembled WGS sequence"/>
</dbReference>
<accession>A0AAE0PL05</accession>
<reference evidence="2" key="2">
    <citation type="submission" date="2023-07" db="EMBL/GenBank/DDBJ databases">
        <authorList>
            <consortium name="Lawrence Berkeley National Laboratory"/>
            <person name="Haridas S."/>
            <person name="Hensen N."/>
            <person name="Bonometti L."/>
            <person name="Westerberg I."/>
            <person name="Brannstrom I.O."/>
            <person name="Guillou S."/>
            <person name="Cros-Aarteil S."/>
            <person name="Calhoun S."/>
            <person name="Kuo A."/>
            <person name="Mondo S."/>
            <person name="Pangilinan J."/>
            <person name="Riley R."/>
            <person name="LaButti K."/>
            <person name="Andreopoulos B."/>
            <person name="Lipzen A."/>
            <person name="Chen C."/>
            <person name="Yanf M."/>
            <person name="Daum C."/>
            <person name="Ng V."/>
            <person name="Clum A."/>
            <person name="Steindorff A."/>
            <person name="Ohm R."/>
            <person name="Martin F."/>
            <person name="Silar P."/>
            <person name="Natvig D."/>
            <person name="Lalanne C."/>
            <person name="Gautier V."/>
            <person name="Ament-velasquez S.L."/>
            <person name="Kruys A."/>
            <person name="Hutchinson M.I."/>
            <person name="Powell A.J."/>
            <person name="Barry K."/>
            <person name="Miller A.N."/>
            <person name="Grigoriev I.V."/>
            <person name="Debuchy R."/>
            <person name="Gladieux P."/>
            <person name="Thoren M.H."/>
            <person name="Johannesson H."/>
        </authorList>
    </citation>
    <scope>NUCLEOTIDE SEQUENCE</scope>
    <source>
        <strain evidence="2">FGSC 1904</strain>
    </source>
</reference>
<protein>
    <submittedName>
        <fullName evidence="2">Uncharacterized protein</fullName>
    </submittedName>
</protein>
<evidence type="ECO:0000313" key="2">
    <source>
        <dbReference type="EMBL" id="KAK3401809.1"/>
    </source>
</evidence>
<name>A0AAE0PL05_SORBR</name>
<evidence type="ECO:0000256" key="1">
    <source>
        <dbReference type="SAM" id="Phobius"/>
    </source>
</evidence>
<organism evidence="2 3">
    <name type="scientific">Sordaria brevicollis</name>
    <dbReference type="NCBI Taxonomy" id="83679"/>
    <lineage>
        <taxon>Eukaryota</taxon>
        <taxon>Fungi</taxon>
        <taxon>Dikarya</taxon>
        <taxon>Ascomycota</taxon>
        <taxon>Pezizomycotina</taxon>
        <taxon>Sordariomycetes</taxon>
        <taxon>Sordariomycetidae</taxon>
        <taxon>Sordariales</taxon>
        <taxon>Sordariaceae</taxon>
        <taxon>Sordaria</taxon>
    </lineage>
</organism>
<comment type="caution">
    <text evidence="2">The sequence shown here is derived from an EMBL/GenBank/DDBJ whole genome shotgun (WGS) entry which is preliminary data.</text>
</comment>
<sequence>MNKSQREIPQSLSSSYYLFKASVFRRSPPGLGGVAVWLPRLSSEWPRTPHKRRSPANTLGPLVPCNCSRHKYRNCNPPPHSPIELGSSLNVCQVEGKRDLESQFRTVCNGKKVFKGSGPSEAFWFLISLHHHRRTSRHLISLFITIKPNTTQTPPTNHTQLSQWVTAAAPVLLLATAALAVSFSFIHASIALRITTCFADMRMLPGSCSNCGNK</sequence>
<proteinExistence type="predicted"/>